<evidence type="ECO:0000256" key="3">
    <source>
        <dbReference type="ARBA" id="ARBA00023027"/>
    </source>
</evidence>
<keyword evidence="3" id="KW-0520">NAD</keyword>
<reference evidence="6 7" key="1">
    <citation type="submission" date="2020-02" db="EMBL/GenBank/DDBJ databases">
        <authorList>
            <person name="Kim M.K."/>
        </authorList>
    </citation>
    <scope>NUCLEOTIDE SEQUENCE [LARGE SCALE GENOMIC DNA]</scope>
    <source>
        <strain evidence="6 7">BT327</strain>
    </source>
</reference>
<feature type="domain" description="S-adenosyl-L-homocysteine hydrolase NAD binding" evidence="5">
    <location>
        <begin position="131"/>
        <end position="319"/>
    </location>
</feature>
<dbReference type="PANTHER" id="PTHR42789:SF1">
    <property type="entry name" value="D-ISOMER SPECIFIC 2-HYDROXYACID DEHYDROGENASE FAMILY PROTEIN (AFU_ORTHOLOGUE AFUA_6G10090)"/>
    <property type="match status" value="1"/>
</dbReference>
<accession>A0A6B3LTY5</accession>
<proteinExistence type="inferred from homology"/>
<dbReference type="Pfam" id="PF02826">
    <property type="entry name" value="2-Hacid_dh_C"/>
    <property type="match status" value="1"/>
</dbReference>
<dbReference type="GO" id="GO:0016616">
    <property type="term" value="F:oxidoreductase activity, acting on the CH-OH group of donors, NAD or NADP as acceptor"/>
    <property type="evidence" value="ECO:0007669"/>
    <property type="project" value="InterPro"/>
</dbReference>
<dbReference type="Proteomes" id="UP000474777">
    <property type="component" value="Unassembled WGS sequence"/>
</dbReference>
<organism evidence="6 7">
    <name type="scientific">Pontibacter burrus</name>
    <dbReference type="NCBI Taxonomy" id="2704466"/>
    <lineage>
        <taxon>Bacteria</taxon>
        <taxon>Pseudomonadati</taxon>
        <taxon>Bacteroidota</taxon>
        <taxon>Cytophagia</taxon>
        <taxon>Cytophagales</taxon>
        <taxon>Hymenobacteraceae</taxon>
        <taxon>Pontibacter</taxon>
    </lineage>
</organism>
<evidence type="ECO:0000313" key="6">
    <source>
        <dbReference type="EMBL" id="NEM99283.1"/>
    </source>
</evidence>
<dbReference type="CDD" id="cd12169">
    <property type="entry name" value="PGDH_like_1"/>
    <property type="match status" value="1"/>
</dbReference>
<dbReference type="PANTHER" id="PTHR42789">
    <property type="entry name" value="D-ISOMER SPECIFIC 2-HYDROXYACID DEHYDROGENASE FAMILY PROTEIN (AFU_ORTHOLOGUE AFUA_6G10090)"/>
    <property type="match status" value="1"/>
</dbReference>
<keyword evidence="2 4" id="KW-0560">Oxidoreductase</keyword>
<dbReference type="SMART" id="SM00997">
    <property type="entry name" value="AdoHcyase_NAD"/>
    <property type="match status" value="1"/>
</dbReference>
<dbReference type="Pfam" id="PF00389">
    <property type="entry name" value="2-Hacid_dh"/>
    <property type="match status" value="1"/>
</dbReference>
<dbReference type="GO" id="GO:0051287">
    <property type="term" value="F:NAD binding"/>
    <property type="evidence" value="ECO:0007669"/>
    <property type="project" value="InterPro"/>
</dbReference>
<dbReference type="EMBL" id="JAAGWD010000008">
    <property type="protein sequence ID" value="NEM99283.1"/>
    <property type="molecule type" value="Genomic_DNA"/>
</dbReference>
<gene>
    <name evidence="6" type="ORF">GXP69_16400</name>
</gene>
<name>A0A6B3LTY5_9BACT</name>
<dbReference type="SUPFAM" id="SSF51735">
    <property type="entry name" value="NAD(P)-binding Rossmann-fold domains"/>
    <property type="match status" value="1"/>
</dbReference>
<dbReference type="InterPro" id="IPR006139">
    <property type="entry name" value="D-isomer_2_OHA_DH_cat_dom"/>
</dbReference>
<dbReference type="InterPro" id="IPR050857">
    <property type="entry name" value="D-2-hydroxyacid_DH"/>
</dbReference>
<dbReference type="Gene3D" id="3.40.50.720">
    <property type="entry name" value="NAD(P)-binding Rossmann-like Domain"/>
    <property type="match status" value="2"/>
</dbReference>
<dbReference type="InterPro" id="IPR036291">
    <property type="entry name" value="NAD(P)-bd_dom_sf"/>
</dbReference>
<dbReference type="InterPro" id="IPR015878">
    <property type="entry name" value="Ado_hCys_hydrolase_NAD-bd"/>
</dbReference>
<dbReference type="AlphaFoldDB" id="A0A6B3LTY5"/>
<evidence type="ECO:0000256" key="1">
    <source>
        <dbReference type="ARBA" id="ARBA00005854"/>
    </source>
</evidence>
<evidence type="ECO:0000313" key="7">
    <source>
        <dbReference type="Proteomes" id="UP000474777"/>
    </source>
</evidence>
<protein>
    <submittedName>
        <fullName evidence="6">D-2-hydroxyacid dehydrogenase family protein</fullName>
    </submittedName>
</protein>
<sequence>MHIIIPDDYQNVVRSLSCFQLLEGHQVTVYNDTVKDIPTLVSRFKEADVLVLTRERTAIIEELVSQLPNLKLVSQTGKISNHLDLQACTNYSIAVAEGIGSPVAPAELTWLLIMNALRQVPQAIAAMKEGRWQTNIGSTVNGKLIGIWGYGKIGKLIAGYAKAFGAKVIVWGSENSRAQAVQDGYLAAESKAAFFAQADMVTLHLRLTESTKAIVTAADLSLMKPDAVLVNTSRAELIEEGALLHALKQGRPGFAALDVYETEPIFDKNYPLLQLPNVICTPHLGYVEQNSYELYFRKAFENVVAFANGTPTNIANSEVLEG</sequence>
<evidence type="ECO:0000259" key="5">
    <source>
        <dbReference type="SMART" id="SM00997"/>
    </source>
</evidence>
<comment type="similarity">
    <text evidence="1 4">Belongs to the D-isomer specific 2-hydroxyacid dehydrogenase family.</text>
</comment>
<dbReference type="RefSeq" id="WP_163916310.1">
    <property type="nucleotide sequence ID" value="NZ_JAAGWD010000008.1"/>
</dbReference>
<keyword evidence="7" id="KW-1185">Reference proteome</keyword>
<evidence type="ECO:0000256" key="4">
    <source>
        <dbReference type="RuleBase" id="RU003719"/>
    </source>
</evidence>
<dbReference type="InterPro" id="IPR006140">
    <property type="entry name" value="D-isomer_DH_NAD-bd"/>
</dbReference>
<comment type="caution">
    <text evidence="6">The sequence shown here is derived from an EMBL/GenBank/DDBJ whole genome shotgun (WGS) entry which is preliminary data.</text>
</comment>
<evidence type="ECO:0000256" key="2">
    <source>
        <dbReference type="ARBA" id="ARBA00023002"/>
    </source>
</evidence>
<dbReference type="SUPFAM" id="SSF52283">
    <property type="entry name" value="Formate/glycerate dehydrogenase catalytic domain-like"/>
    <property type="match status" value="1"/>
</dbReference>